<name>A0A7Y7PS07_9BACT</name>
<evidence type="ECO:0000313" key="2">
    <source>
        <dbReference type="EMBL" id="NVO32966.1"/>
    </source>
</evidence>
<evidence type="ECO:0000313" key="3">
    <source>
        <dbReference type="Proteomes" id="UP000565521"/>
    </source>
</evidence>
<keyword evidence="3" id="KW-1185">Reference proteome</keyword>
<dbReference type="EMBL" id="JABKAU010000043">
    <property type="protein sequence ID" value="NVO32966.1"/>
    <property type="molecule type" value="Genomic_DNA"/>
</dbReference>
<dbReference type="RefSeq" id="WP_176909822.1">
    <property type="nucleotide sequence ID" value="NZ_JABKAU010000043.1"/>
</dbReference>
<feature type="compositionally biased region" description="Polar residues" evidence="1">
    <location>
        <begin position="39"/>
        <end position="64"/>
    </location>
</feature>
<dbReference type="AlphaFoldDB" id="A0A7Y7PS07"/>
<gene>
    <name evidence="2" type="ORF">HW554_17265</name>
</gene>
<feature type="region of interest" description="Disordered" evidence="1">
    <location>
        <begin position="131"/>
        <end position="166"/>
    </location>
</feature>
<reference evidence="2 3" key="1">
    <citation type="submission" date="2020-05" db="EMBL/GenBank/DDBJ databases">
        <title>Hymenobacter terrestris sp. nov. and Hymenobacter lapidiphilus sp. nov., isolated from regoliths in Antarctica.</title>
        <authorList>
            <person name="Sedlacek I."/>
            <person name="Pantucek R."/>
            <person name="Zeman M."/>
            <person name="Holochova P."/>
            <person name="Kralova S."/>
            <person name="Stankova E."/>
            <person name="Sedo O."/>
            <person name="Micenkova L."/>
            <person name="Svec P."/>
            <person name="Gupta V."/>
            <person name="Sood U."/>
            <person name="Korpole U.S."/>
            <person name="Lal R."/>
        </authorList>
    </citation>
    <scope>NUCLEOTIDE SEQUENCE [LARGE SCALE GENOMIC DNA]</scope>
    <source>
        <strain evidence="2 3">P5342</strain>
    </source>
</reference>
<feature type="compositionally biased region" description="Low complexity" evidence="1">
    <location>
        <begin position="28"/>
        <end position="38"/>
    </location>
</feature>
<comment type="caution">
    <text evidence="2">The sequence shown here is derived from an EMBL/GenBank/DDBJ whole genome shotgun (WGS) entry which is preliminary data.</text>
</comment>
<proteinExistence type="predicted"/>
<feature type="region of interest" description="Disordered" evidence="1">
    <location>
        <begin position="1"/>
        <end position="71"/>
    </location>
</feature>
<organism evidence="2 3">
    <name type="scientific">Hymenobacter lapidiphilus</name>
    <dbReference type="NCBI Taxonomy" id="2608003"/>
    <lineage>
        <taxon>Bacteria</taxon>
        <taxon>Pseudomonadati</taxon>
        <taxon>Bacteroidota</taxon>
        <taxon>Cytophagia</taxon>
        <taxon>Cytophagales</taxon>
        <taxon>Hymenobacteraceae</taxon>
        <taxon>Hymenobacter</taxon>
    </lineage>
</organism>
<evidence type="ECO:0000256" key="1">
    <source>
        <dbReference type="SAM" id="MobiDB-lite"/>
    </source>
</evidence>
<accession>A0A7Y7PS07</accession>
<sequence length="166" mass="17424">MSTSKTNQPGDAAGKHVAFTPAHPEAGSSSSSSSQSASGNARSQHDSANSQPTGTSSQQASGQTDGLEAKAKDWFNQQQWLQNVDVNQLSKQVKDLGSKAVEQVNRLSPTQKVVGGALLVSGLSWLALRSTSNKRNSASAASDDAHDDNSWKPSSESVYRGHKTDA</sequence>
<protein>
    <submittedName>
        <fullName evidence="2">Uncharacterized protein</fullName>
    </submittedName>
</protein>
<dbReference type="Proteomes" id="UP000565521">
    <property type="component" value="Unassembled WGS sequence"/>
</dbReference>